<evidence type="ECO:0000256" key="1">
    <source>
        <dbReference type="SAM" id="SignalP"/>
    </source>
</evidence>
<feature type="chain" id="PRO_5046478925" evidence="1">
    <location>
        <begin position="20"/>
        <end position="517"/>
    </location>
</feature>
<feature type="signal peptide" evidence="1">
    <location>
        <begin position="1"/>
        <end position="19"/>
    </location>
</feature>
<evidence type="ECO:0000313" key="4">
    <source>
        <dbReference type="Proteomes" id="UP001596405"/>
    </source>
</evidence>
<accession>A0ABW2DRI3</accession>
<dbReference type="EMBL" id="JBHSYQ010000008">
    <property type="protein sequence ID" value="MFC6998831.1"/>
    <property type="molecule type" value="Genomic_DNA"/>
</dbReference>
<dbReference type="Pfam" id="PF13084">
    <property type="entry name" value="DUF3943"/>
    <property type="match status" value="1"/>
</dbReference>
<keyword evidence="1" id="KW-0732">Signal</keyword>
<dbReference type="InterPro" id="IPR025079">
    <property type="entry name" value="DUF3943"/>
</dbReference>
<feature type="domain" description="DUF3943" evidence="2">
    <location>
        <begin position="130"/>
        <end position="234"/>
    </location>
</feature>
<name>A0ABW2DRI3_9BACT</name>
<evidence type="ECO:0000313" key="3">
    <source>
        <dbReference type="EMBL" id="MFC6998831.1"/>
    </source>
</evidence>
<keyword evidence="4" id="KW-1185">Reference proteome</keyword>
<proteinExistence type="predicted"/>
<sequence>MKTIFTILFCLWSVALLQAQVIEQDTINPNRGNRDLQLKQIKERKKSLLTDSVGGSEPNTAAIIDTTLYNKYGDLLNDDPEYNPRQPLWKPAVQVLGVNAVFMGFNKFVTKQEYANVSLSSWKHNLTSTPEWDTDGFRVNFIGHPYQGTLYYNAARSQGYNYWQSLPFAVGGSLTWEYFGETTLPSYNDMIYTPLNGAALGEILYRISSNILDDRTTGAERTVREIAAGLVNPMRGLNRLLQGKTRQVTNKEVYEKEPINITIGAGLHRINNEKDDVFGPGGNNGLLTFQLDYGNPFEFRKRKPFDTFRFRGEFSMGQDTVGGVINNITGYGVLAGKNLQVGKMTLLAGAFQYYDYWDTRNFELGSLSFGAGVLSRLPLTNQLNLYTNLHAGWIPLAGNGTRFGPEGEGLRDYVYTTGWQGKIETTLSLSRYATLAFVYHHFWLDTFEGIEGSNSVGIVRPKATVRLFKNVSLGYEHFGYTTNRTLVNYPRQRSTITDQKIFLQIFLEDPQRRGRYQ</sequence>
<reference evidence="4" key="1">
    <citation type="journal article" date="2019" name="Int. J. Syst. Evol. Microbiol.">
        <title>The Global Catalogue of Microorganisms (GCM) 10K type strain sequencing project: providing services to taxonomists for standard genome sequencing and annotation.</title>
        <authorList>
            <consortium name="The Broad Institute Genomics Platform"/>
            <consortium name="The Broad Institute Genome Sequencing Center for Infectious Disease"/>
            <person name="Wu L."/>
            <person name="Ma J."/>
        </authorList>
    </citation>
    <scope>NUCLEOTIDE SEQUENCE [LARGE SCALE GENOMIC DNA]</scope>
    <source>
        <strain evidence="4">CGMCC 4.7393</strain>
    </source>
</reference>
<organism evidence="3 4">
    <name type="scientific">Rufibacter roseus</name>
    <dbReference type="NCBI Taxonomy" id="1567108"/>
    <lineage>
        <taxon>Bacteria</taxon>
        <taxon>Pseudomonadati</taxon>
        <taxon>Bacteroidota</taxon>
        <taxon>Cytophagia</taxon>
        <taxon>Cytophagales</taxon>
        <taxon>Hymenobacteraceae</taxon>
        <taxon>Rufibacter</taxon>
    </lineage>
</organism>
<evidence type="ECO:0000259" key="2">
    <source>
        <dbReference type="Pfam" id="PF13084"/>
    </source>
</evidence>
<gene>
    <name evidence="3" type="ORF">ACFQHR_14435</name>
</gene>
<comment type="caution">
    <text evidence="3">The sequence shown here is derived from an EMBL/GenBank/DDBJ whole genome shotgun (WGS) entry which is preliminary data.</text>
</comment>
<protein>
    <submittedName>
        <fullName evidence="3">DUF3943 domain-containing protein</fullName>
    </submittedName>
</protein>
<dbReference type="Proteomes" id="UP001596405">
    <property type="component" value="Unassembled WGS sequence"/>
</dbReference>
<dbReference type="RefSeq" id="WP_066625586.1">
    <property type="nucleotide sequence ID" value="NZ_JBHSYQ010000008.1"/>
</dbReference>